<dbReference type="AlphaFoldDB" id="A0AAE1CY18"/>
<accession>A0AAE1CY18</accession>
<comment type="caution">
    <text evidence="1">The sequence shown here is derived from an EMBL/GenBank/DDBJ whole genome shotgun (WGS) entry which is preliminary data.</text>
</comment>
<dbReference type="Proteomes" id="UP001283361">
    <property type="component" value="Unassembled WGS sequence"/>
</dbReference>
<evidence type="ECO:0000313" key="1">
    <source>
        <dbReference type="EMBL" id="KAK3744150.1"/>
    </source>
</evidence>
<evidence type="ECO:0000313" key="2">
    <source>
        <dbReference type="Proteomes" id="UP001283361"/>
    </source>
</evidence>
<gene>
    <name evidence="1" type="ORF">RRG08_064177</name>
</gene>
<protein>
    <submittedName>
        <fullName evidence="1">Uncharacterized protein</fullName>
    </submittedName>
</protein>
<reference evidence="1" key="1">
    <citation type="journal article" date="2023" name="G3 (Bethesda)">
        <title>A reference genome for the long-term kleptoplast-retaining sea slug Elysia crispata morphotype clarki.</title>
        <authorList>
            <person name="Eastman K.E."/>
            <person name="Pendleton A.L."/>
            <person name="Shaikh M.A."/>
            <person name="Suttiyut T."/>
            <person name="Ogas R."/>
            <person name="Tomko P."/>
            <person name="Gavelis G."/>
            <person name="Widhalm J.R."/>
            <person name="Wisecaver J.H."/>
        </authorList>
    </citation>
    <scope>NUCLEOTIDE SEQUENCE</scope>
    <source>
        <strain evidence="1">ECLA1</strain>
    </source>
</reference>
<keyword evidence="2" id="KW-1185">Reference proteome</keyword>
<proteinExistence type="predicted"/>
<sequence length="219" mass="25148">MKSIVEAIEAKINKFTRRWLGVPPGLTDVAVYCRKAMLRLPLKSILEEYKCGKARLFSMLEDSEDKVVKTVQPTRKTGRKSKVVEAVDEAKGCLKIREVIGLTKTNRKGLGSSTAKWWSKAEGKEKRDMVVNEIRLDEDSRRVQKAVQQPQQGQWDSWIMPCRNPSHGMRSGTWRHFGSAFSSDQCTISCPQTQIWYGRERKRTRLVRYAKAGRQQIMS</sequence>
<organism evidence="1 2">
    <name type="scientific">Elysia crispata</name>
    <name type="common">lettuce slug</name>
    <dbReference type="NCBI Taxonomy" id="231223"/>
    <lineage>
        <taxon>Eukaryota</taxon>
        <taxon>Metazoa</taxon>
        <taxon>Spiralia</taxon>
        <taxon>Lophotrochozoa</taxon>
        <taxon>Mollusca</taxon>
        <taxon>Gastropoda</taxon>
        <taxon>Heterobranchia</taxon>
        <taxon>Euthyneura</taxon>
        <taxon>Panpulmonata</taxon>
        <taxon>Sacoglossa</taxon>
        <taxon>Placobranchoidea</taxon>
        <taxon>Plakobranchidae</taxon>
        <taxon>Elysia</taxon>
    </lineage>
</organism>
<name>A0AAE1CY18_9GAST</name>
<dbReference type="EMBL" id="JAWDGP010006274">
    <property type="protein sequence ID" value="KAK3744150.1"/>
    <property type="molecule type" value="Genomic_DNA"/>
</dbReference>